<organism evidence="1 2">
    <name type="scientific">Candidatus Cryptobacteroides merdigallinarum</name>
    <dbReference type="NCBI Taxonomy" id="2840770"/>
    <lineage>
        <taxon>Bacteria</taxon>
        <taxon>Pseudomonadati</taxon>
        <taxon>Bacteroidota</taxon>
        <taxon>Bacteroidia</taxon>
        <taxon>Bacteroidales</taxon>
        <taxon>Candidatus Cryptobacteroides</taxon>
    </lineage>
</organism>
<dbReference type="Proteomes" id="UP000810252">
    <property type="component" value="Unassembled WGS sequence"/>
</dbReference>
<proteinExistence type="predicted"/>
<dbReference type="AlphaFoldDB" id="A0A9D9HF06"/>
<dbReference type="EMBL" id="JADIMQ010000003">
    <property type="protein sequence ID" value="MBO8447693.1"/>
    <property type="molecule type" value="Genomic_DNA"/>
</dbReference>
<evidence type="ECO:0000313" key="1">
    <source>
        <dbReference type="EMBL" id="MBO8447693.1"/>
    </source>
</evidence>
<evidence type="ECO:0000313" key="2">
    <source>
        <dbReference type="Proteomes" id="UP000810252"/>
    </source>
</evidence>
<gene>
    <name evidence="1" type="ORF">IAC29_00285</name>
</gene>
<dbReference type="PROSITE" id="PS51257">
    <property type="entry name" value="PROKAR_LIPOPROTEIN"/>
    <property type="match status" value="1"/>
</dbReference>
<comment type="caution">
    <text evidence="1">The sequence shown here is derived from an EMBL/GenBank/DDBJ whole genome shotgun (WGS) entry which is preliminary data.</text>
</comment>
<accession>A0A9D9HF06</accession>
<reference evidence="1" key="2">
    <citation type="journal article" date="2021" name="PeerJ">
        <title>Extensive microbial diversity within the chicken gut microbiome revealed by metagenomics and culture.</title>
        <authorList>
            <person name="Gilroy R."/>
            <person name="Ravi A."/>
            <person name="Getino M."/>
            <person name="Pursley I."/>
            <person name="Horton D.L."/>
            <person name="Alikhan N.F."/>
            <person name="Baker D."/>
            <person name="Gharbi K."/>
            <person name="Hall N."/>
            <person name="Watson M."/>
            <person name="Adriaenssens E.M."/>
            <person name="Foster-Nyarko E."/>
            <person name="Jarju S."/>
            <person name="Secka A."/>
            <person name="Antonio M."/>
            <person name="Oren A."/>
            <person name="Chaudhuri R.R."/>
            <person name="La Ragione R."/>
            <person name="Hildebrand F."/>
            <person name="Pallen M.J."/>
        </authorList>
    </citation>
    <scope>NUCLEOTIDE SEQUENCE</scope>
    <source>
        <strain evidence="1">20514</strain>
    </source>
</reference>
<evidence type="ECO:0008006" key="3">
    <source>
        <dbReference type="Google" id="ProtNLM"/>
    </source>
</evidence>
<protein>
    <recommendedName>
        <fullName evidence="3">Lipoprotein</fullName>
    </recommendedName>
</protein>
<name>A0A9D9HF06_9BACT</name>
<sequence>MKKSFLTIAAGGYLLAATITSCSVKEDRSVCPCLLDVDLLGAPAARAPFLTGLTQGNGVTYSEFQSPAEETFEVSRSRADVFACSIKDIARDMIENSVYRIPEGQQADSLWSFNGYAECAGETDYIKAELHKQFAAVDLEVIGMPENSQVSLEGEVNGMDLLTRTPVEGPYSLALSKGDDGHFHFTLPRQNPQSRISLYVNDGGGNVDFDLAGWIRAEGYDWDAADLDDIRITFNYQEMDVTVEIKDWNETDQSTGVGDV</sequence>
<reference evidence="1" key="1">
    <citation type="submission" date="2020-10" db="EMBL/GenBank/DDBJ databases">
        <authorList>
            <person name="Gilroy R."/>
        </authorList>
    </citation>
    <scope>NUCLEOTIDE SEQUENCE</scope>
    <source>
        <strain evidence="1">20514</strain>
    </source>
</reference>